<evidence type="ECO:0000313" key="2">
    <source>
        <dbReference type="Proteomes" id="UP000185151"/>
    </source>
</evidence>
<proteinExistence type="predicted"/>
<dbReference type="InterPro" id="IPR037479">
    <property type="entry name" value="Tauto_MSAD"/>
</dbReference>
<keyword evidence="2" id="KW-1185">Reference proteome</keyword>
<accession>A0A1N6G3C4</accession>
<dbReference type="SUPFAM" id="SSF55331">
    <property type="entry name" value="Tautomerase/MIF"/>
    <property type="match status" value="1"/>
</dbReference>
<dbReference type="PANTHER" id="PTHR38460">
    <property type="entry name" value="TAUTOMERASE YOLI-RELATED"/>
    <property type="match status" value="1"/>
</dbReference>
<dbReference type="Gene3D" id="3.30.429.10">
    <property type="entry name" value="Macrophage Migration Inhibitory Factor"/>
    <property type="match status" value="1"/>
</dbReference>
<dbReference type="AlphaFoldDB" id="A0A1N6G3C4"/>
<dbReference type="InterPro" id="IPR014347">
    <property type="entry name" value="Tautomerase/MIF_sf"/>
</dbReference>
<evidence type="ECO:0000313" key="1">
    <source>
        <dbReference type="EMBL" id="SIO02045.1"/>
    </source>
</evidence>
<reference evidence="1 2" key="1">
    <citation type="submission" date="2016-11" db="EMBL/GenBank/DDBJ databases">
        <authorList>
            <person name="Jaros S."/>
            <person name="Januszkiewicz K."/>
            <person name="Wedrychowicz H."/>
        </authorList>
    </citation>
    <scope>NUCLEOTIDE SEQUENCE [LARGE SCALE GENOMIC DNA]</scope>
    <source>
        <strain evidence="1 2">GAS95</strain>
    </source>
</reference>
<gene>
    <name evidence="1" type="ORF">SAMN05444165_0540</name>
</gene>
<sequence>MPFTRIAVRAGKPAAYRKALTQGIQRSLVEIFNVPEDDIFMVVTEHDQDNFFYGKHYLDIDRSDDLVLIQITANNTRTVELKKALYKRIAEHLAESPGVRPEDVFVNLVDVPKENWSFGNGIAQYAPPA</sequence>
<dbReference type="Pfam" id="PF14552">
    <property type="entry name" value="Tautomerase_2"/>
    <property type="match status" value="1"/>
</dbReference>
<dbReference type="EMBL" id="FSRU01000001">
    <property type="protein sequence ID" value="SIO02045.1"/>
    <property type="molecule type" value="Genomic_DNA"/>
</dbReference>
<dbReference type="OrthoDB" id="9804765at2"/>
<organism evidence="1 2">
    <name type="scientific">Paraburkholderia phenazinium</name>
    <dbReference type="NCBI Taxonomy" id="60549"/>
    <lineage>
        <taxon>Bacteria</taxon>
        <taxon>Pseudomonadati</taxon>
        <taxon>Pseudomonadota</taxon>
        <taxon>Betaproteobacteria</taxon>
        <taxon>Burkholderiales</taxon>
        <taxon>Burkholderiaceae</taxon>
        <taxon>Paraburkholderia</taxon>
    </lineage>
</organism>
<name>A0A1N6G3C4_9BURK</name>
<dbReference type="Proteomes" id="UP000185151">
    <property type="component" value="Unassembled WGS sequence"/>
</dbReference>
<dbReference type="RefSeq" id="WP_074294117.1">
    <property type="nucleotide sequence ID" value="NZ_FSRU01000001.1"/>
</dbReference>
<dbReference type="PANTHER" id="PTHR38460:SF1">
    <property type="entry name" value="TAUTOMERASE YOLI-RELATED"/>
    <property type="match status" value="1"/>
</dbReference>
<protein>
    <submittedName>
        <fullName evidence="1">Tautomerase enzyme</fullName>
    </submittedName>
</protein>